<protein>
    <submittedName>
        <fullName evidence="1">Uncharacterized protein</fullName>
    </submittedName>
</protein>
<dbReference type="Proteomes" id="UP000283734">
    <property type="component" value="Unassembled WGS sequence"/>
</dbReference>
<proteinExistence type="predicted"/>
<reference evidence="1 2" key="1">
    <citation type="submission" date="2018-09" db="EMBL/GenBank/DDBJ databases">
        <title>Alcanivorax profundi sp. nov., isolated from 1000 m-depth seawater of the Mariana Trench.</title>
        <authorList>
            <person name="Liu J."/>
        </authorList>
    </citation>
    <scope>NUCLEOTIDE SEQUENCE [LARGE SCALE GENOMIC DNA]</scope>
    <source>
        <strain evidence="1 2">MTEO17</strain>
    </source>
</reference>
<dbReference type="EMBL" id="QYYA01000001">
    <property type="protein sequence ID" value="RJG19467.1"/>
    <property type="molecule type" value="Genomic_DNA"/>
</dbReference>
<dbReference type="AlphaFoldDB" id="A0A418Y1S1"/>
<sequence>MNRIPDDFDLSAVEGEELSQICIDQYQVQLNFDGASIVGGGELLLEKNGGSKQLFSGSWITTCGLEDLIGSKVVGWGKRDDFHFFLSFSCDTVLVFVTQEGPYEDFTVQVCEGEFYVL</sequence>
<comment type="caution">
    <text evidence="1">The sequence shown here is derived from an EMBL/GenBank/DDBJ whole genome shotgun (WGS) entry which is preliminary data.</text>
</comment>
<name>A0A418Y1S1_9GAMM</name>
<accession>A0A418Y1S1</accession>
<keyword evidence="2" id="KW-1185">Reference proteome</keyword>
<dbReference type="RefSeq" id="WP_119917339.1">
    <property type="nucleotide sequence ID" value="NZ_QYYA01000001.1"/>
</dbReference>
<evidence type="ECO:0000313" key="1">
    <source>
        <dbReference type="EMBL" id="RJG19467.1"/>
    </source>
</evidence>
<evidence type="ECO:0000313" key="2">
    <source>
        <dbReference type="Proteomes" id="UP000283734"/>
    </source>
</evidence>
<organism evidence="1 2">
    <name type="scientific">Alcanivorax profundi</name>
    <dbReference type="NCBI Taxonomy" id="2338368"/>
    <lineage>
        <taxon>Bacteria</taxon>
        <taxon>Pseudomonadati</taxon>
        <taxon>Pseudomonadota</taxon>
        <taxon>Gammaproteobacteria</taxon>
        <taxon>Oceanospirillales</taxon>
        <taxon>Alcanivoracaceae</taxon>
        <taxon>Alcanivorax</taxon>
    </lineage>
</organism>
<gene>
    <name evidence="1" type="ORF">D4A39_00945</name>
</gene>